<proteinExistence type="predicted"/>
<gene>
    <name evidence="1" type="ORF">SAMN05216417_102204</name>
</gene>
<dbReference type="Proteomes" id="UP000182649">
    <property type="component" value="Unassembled WGS sequence"/>
</dbReference>
<dbReference type="AlphaFoldDB" id="A0A1I7FU04"/>
<name>A0A1I7FU04_9PROT</name>
<evidence type="ECO:0000313" key="2">
    <source>
        <dbReference type="Proteomes" id="UP000182649"/>
    </source>
</evidence>
<sequence length="71" mass="8373">MAKEKPRRTRLSFDKESIDPAVCQVFFNDVCNGDRKRAGELINKFMRQACEERYGPGANRFIESARRYLER</sequence>
<organism evidence="1 2">
    <name type="scientific">Nitrosospira multiformis</name>
    <dbReference type="NCBI Taxonomy" id="1231"/>
    <lineage>
        <taxon>Bacteria</taxon>
        <taxon>Pseudomonadati</taxon>
        <taxon>Pseudomonadota</taxon>
        <taxon>Betaproteobacteria</taxon>
        <taxon>Nitrosomonadales</taxon>
        <taxon>Nitrosomonadaceae</taxon>
        <taxon>Nitrosospira</taxon>
    </lineage>
</organism>
<protein>
    <submittedName>
        <fullName evidence="1">Uncharacterized protein</fullName>
    </submittedName>
</protein>
<accession>A0A1I7FU04</accession>
<reference evidence="1 2" key="1">
    <citation type="submission" date="2016-10" db="EMBL/GenBank/DDBJ databases">
        <authorList>
            <person name="de Groot N.N."/>
        </authorList>
    </citation>
    <scope>NUCLEOTIDE SEQUENCE [LARGE SCALE GENOMIC DNA]</scope>
    <source>
        <strain evidence="1 2">Nl14</strain>
    </source>
</reference>
<dbReference type="EMBL" id="FPBZ01000002">
    <property type="protein sequence ID" value="SFU39486.1"/>
    <property type="molecule type" value="Genomic_DNA"/>
</dbReference>
<evidence type="ECO:0000313" key="1">
    <source>
        <dbReference type="EMBL" id="SFU39486.1"/>
    </source>
</evidence>